<feature type="non-terminal residue" evidence="1">
    <location>
        <position position="86"/>
    </location>
</feature>
<sequence>MGLARASYDPVVAKTGALSSDLGRNVPVFHVFVTKVMPLRDSMVEALSGYLAANKVEKPDIWQARDVALPAGKYTPVVVAVWDSGV</sequence>
<dbReference type="AlphaFoldDB" id="A0A0C1RHY4"/>
<comment type="caution">
    <text evidence="1">The sequence shown here is derived from an EMBL/GenBank/DDBJ whole genome shotgun (WGS) entry which is preliminary data.</text>
</comment>
<dbReference type="STRING" id="1479485.DA73_0214840"/>
<protein>
    <submittedName>
        <fullName evidence="1">Uncharacterized protein</fullName>
    </submittedName>
</protein>
<organism evidence="1">
    <name type="scientific">Tolypothrix bouteillei VB521301</name>
    <dbReference type="NCBI Taxonomy" id="1479485"/>
    <lineage>
        <taxon>Bacteria</taxon>
        <taxon>Bacillati</taxon>
        <taxon>Cyanobacteriota</taxon>
        <taxon>Cyanophyceae</taxon>
        <taxon>Nostocales</taxon>
        <taxon>Tolypothrichaceae</taxon>
        <taxon>Tolypothrix</taxon>
    </lineage>
</organism>
<gene>
    <name evidence="1" type="ORF">DA73_0214840</name>
</gene>
<evidence type="ECO:0000313" key="1">
    <source>
        <dbReference type="EMBL" id="KIE11605.1"/>
    </source>
</evidence>
<reference evidence="1" key="1">
    <citation type="journal article" date="2015" name="Genome Announc.">
        <title>Draft Genome Sequence of Tolypothrix boutellei Strain VB521301.</title>
        <authorList>
            <person name="Chandrababunaidu M.M."/>
            <person name="Singh D."/>
            <person name="Sen D."/>
            <person name="Bhan S."/>
            <person name="Das S."/>
            <person name="Gupta A."/>
            <person name="Adhikary S.P."/>
            <person name="Tripathy S."/>
        </authorList>
    </citation>
    <scope>NUCLEOTIDE SEQUENCE</scope>
    <source>
        <strain evidence="1">VB521301</strain>
    </source>
</reference>
<proteinExistence type="predicted"/>
<accession>A0A0C1RHY4</accession>
<name>A0A0C1RHY4_9CYAN</name>
<dbReference type="EMBL" id="JHEG02000046">
    <property type="protein sequence ID" value="KIE11605.1"/>
    <property type="molecule type" value="Genomic_DNA"/>
</dbReference>